<feature type="signal peptide" evidence="1">
    <location>
        <begin position="1"/>
        <end position="19"/>
    </location>
</feature>
<dbReference type="PANTHER" id="PTHR37066:SF1">
    <property type="entry name" value="LNS2_PITP DOMAIN-CONTAINING PROTEIN"/>
    <property type="match status" value="1"/>
</dbReference>
<evidence type="ECO:0000313" key="3">
    <source>
        <dbReference type="EMBL" id="OQR97093.1"/>
    </source>
</evidence>
<evidence type="ECO:0000313" key="4">
    <source>
        <dbReference type="Proteomes" id="UP000243579"/>
    </source>
</evidence>
<proteinExistence type="predicted"/>
<organism evidence="3 4">
    <name type="scientific">Achlya hypogyna</name>
    <name type="common">Oomycete</name>
    <name type="synonym">Protoachlya hypogyna</name>
    <dbReference type="NCBI Taxonomy" id="1202772"/>
    <lineage>
        <taxon>Eukaryota</taxon>
        <taxon>Sar</taxon>
        <taxon>Stramenopiles</taxon>
        <taxon>Oomycota</taxon>
        <taxon>Saprolegniomycetes</taxon>
        <taxon>Saprolegniales</taxon>
        <taxon>Achlyaceae</taxon>
        <taxon>Achlya</taxon>
    </lineage>
</organism>
<keyword evidence="1" id="KW-0732">Signal</keyword>
<dbReference type="Proteomes" id="UP000243579">
    <property type="component" value="Unassembled WGS sequence"/>
</dbReference>
<dbReference type="PANTHER" id="PTHR37066">
    <property type="entry name" value="HELICASE-ASSOCIATED"/>
    <property type="match status" value="1"/>
</dbReference>
<sequence length="400" mass="45223">MHMRRRWPIALAATRRGLASIAFVDEILTAAKALHSDTTPPRPRLNPPNAWRVPTSPRPLDVARLRRMYASGQAPYETVAALDALGFVWDPIAFKWSTRLAALSVYQRIHGDVLVPRGFVIPVGDMQWPRDAWNLKLGVFVHNVRSGRAVLSPKQLEQLEHLGFVWDPVEHHWIMHIAALKAYKALHGDVCVPQRFIVPPDWADTRLHGLRLGRFVNSLRTRRLSESQAATVAALGFVYNMPEYNWERKLLALRLYKEIHGDLLVPKSFVVPQAAPWPASLWGLPLGPIVRSLRNSARDDTRADLDAIGFVWDPLGDNWDMIVLALKTYEQVFGHLRVATNFVVPSNDPWPPATWRLHLGSAVTQLRHRVDDMSTEQMDLLGLIIALDVDGDTPDDDELL</sequence>
<feature type="domain" description="Helicase-associated" evidence="2">
    <location>
        <begin position="243"/>
        <end position="310"/>
    </location>
</feature>
<accession>A0A1V9ZGG9</accession>
<feature type="chain" id="PRO_5012076897" description="Helicase-associated domain-containing protein" evidence="1">
    <location>
        <begin position="20"/>
        <end position="400"/>
    </location>
</feature>
<feature type="domain" description="Helicase-associated" evidence="2">
    <location>
        <begin position="170"/>
        <end position="237"/>
    </location>
</feature>
<protein>
    <recommendedName>
        <fullName evidence="2">Helicase-associated domain-containing protein</fullName>
    </recommendedName>
</protein>
<name>A0A1V9ZGG9_ACHHY</name>
<dbReference type="AlphaFoldDB" id="A0A1V9ZGG9"/>
<dbReference type="EMBL" id="JNBR01000123">
    <property type="protein sequence ID" value="OQR97093.1"/>
    <property type="molecule type" value="Genomic_DNA"/>
</dbReference>
<comment type="caution">
    <text evidence="3">The sequence shown here is derived from an EMBL/GenBank/DDBJ whole genome shotgun (WGS) entry which is preliminary data.</text>
</comment>
<feature type="domain" description="Helicase-associated" evidence="2">
    <location>
        <begin position="95"/>
        <end position="164"/>
    </location>
</feature>
<evidence type="ECO:0000259" key="2">
    <source>
        <dbReference type="Pfam" id="PF03457"/>
    </source>
</evidence>
<reference evidence="3 4" key="1">
    <citation type="journal article" date="2014" name="Genome Biol. Evol.">
        <title>The secreted proteins of Achlya hypogyna and Thraustotheca clavata identify the ancestral oomycete secretome and reveal gene acquisitions by horizontal gene transfer.</title>
        <authorList>
            <person name="Misner I."/>
            <person name="Blouin N."/>
            <person name="Leonard G."/>
            <person name="Richards T.A."/>
            <person name="Lane C.E."/>
        </authorList>
    </citation>
    <scope>NUCLEOTIDE SEQUENCE [LARGE SCALE GENOMIC DNA]</scope>
    <source>
        <strain evidence="3 4">ATCC 48635</strain>
    </source>
</reference>
<dbReference type="OrthoDB" id="70932at2759"/>
<dbReference type="Pfam" id="PF03457">
    <property type="entry name" value="HA"/>
    <property type="match status" value="3"/>
</dbReference>
<dbReference type="STRING" id="1202772.A0A1V9ZGG9"/>
<gene>
    <name evidence="3" type="ORF">ACHHYP_12715</name>
</gene>
<dbReference type="InterPro" id="IPR005114">
    <property type="entry name" value="Helicase_assoc"/>
</dbReference>
<evidence type="ECO:0000256" key="1">
    <source>
        <dbReference type="SAM" id="SignalP"/>
    </source>
</evidence>
<keyword evidence="4" id="KW-1185">Reference proteome</keyword>